<protein>
    <submittedName>
        <fullName evidence="5">Lrp/AsnC family transcriptional regulator</fullName>
    </submittedName>
</protein>
<dbReference type="SUPFAM" id="SSF46785">
    <property type="entry name" value="Winged helix' DNA-binding domain"/>
    <property type="match status" value="1"/>
</dbReference>
<evidence type="ECO:0000313" key="6">
    <source>
        <dbReference type="Proteomes" id="UP000308038"/>
    </source>
</evidence>
<gene>
    <name evidence="5" type="ORF">E5988_12770</name>
</gene>
<dbReference type="InterPro" id="IPR019888">
    <property type="entry name" value="Tscrpt_reg_AsnC-like"/>
</dbReference>
<evidence type="ECO:0000259" key="4">
    <source>
        <dbReference type="PROSITE" id="PS50956"/>
    </source>
</evidence>
<evidence type="ECO:0000313" key="5">
    <source>
        <dbReference type="EMBL" id="THG39118.1"/>
    </source>
</evidence>
<dbReference type="Pfam" id="PF01037">
    <property type="entry name" value="AsnC_trans_reg"/>
    <property type="match status" value="1"/>
</dbReference>
<dbReference type="RefSeq" id="WP_125946012.1">
    <property type="nucleotide sequence ID" value="NZ_SSTI01000009.1"/>
</dbReference>
<keyword evidence="3" id="KW-0804">Transcription</keyword>
<reference evidence="5 6" key="1">
    <citation type="submission" date="2019-04" db="EMBL/GenBank/DDBJ databases">
        <title>Microbes associate with the intestines of laboratory mice.</title>
        <authorList>
            <person name="Navarre W."/>
            <person name="Wong E."/>
            <person name="Huang K.C."/>
            <person name="Tropini C."/>
            <person name="Ng K."/>
            <person name="Yu B."/>
        </authorList>
    </citation>
    <scope>NUCLEOTIDE SEQUENCE [LARGE SCALE GENOMIC DNA]</scope>
    <source>
        <strain evidence="5 6">NM83_B4-11</strain>
    </source>
</reference>
<keyword evidence="2" id="KW-0238">DNA-binding</keyword>
<dbReference type="Gene3D" id="1.10.10.10">
    <property type="entry name" value="Winged helix-like DNA-binding domain superfamily/Winged helix DNA-binding domain"/>
    <property type="match status" value="1"/>
</dbReference>
<dbReference type="EMBL" id="SSTI01000009">
    <property type="protein sequence ID" value="THG39118.1"/>
    <property type="molecule type" value="Genomic_DNA"/>
</dbReference>
<dbReference type="CDD" id="cd00090">
    <property type="entry name" value="HTH_ARSR"/>
    <property type="match status" value="1"/>
</dbReference>
<dbReference type="Gene3D" id="3.30.70.920">
    <property type="match status" value="1"/>
</dbReference>
<dbReference type="PANTHER" id="PTHR30154:SF34">
    <property type="entry name" value="TRANSCRIPTIONAL REGULATOR AZLB"/>
    <property type="match status" value="1"/>
</dbReference>
<dbReference type="InterPro" id="IPR011008">
    <property type="entry name" value="Dimeric_a/b-barrel"/>
</dbReference>
<dbReference type="PANTHER" id="PTHR30154">
    <property type="entry name" value="LEUCINE-RESPONSIVE REGULATORY PROTEIN"/>
    <property type="match status" value="1"/>
</dbReference>
<name>A0ABY2QH89_9SPHN</name>
<dbReference type="InterPro" id="IPR011991">
    <property type="entry name" value="ArsR-like_HTH"/>
</dbReference>
<dbReference type="Pfam" id="PF13412">
    <property type="entry name" value="HTH_24"/>
    <property type="match status" value="1"/>
</dbReference>
<dbReference type="Proteomes" id="UP000308038">
    <property type="component" value="Unassembled WGS sequence"/>
</dbReference>
<dbReference type="InterPro" id="IPR036388">
    <property type="entry name" value="WH-like_DNA-bd_sf"/>
</dbReference>
<dbReference type="PRINTS" id="PR00033">
    <property type="entry name" value="HTHASNC"/>
</dbReference>
<feature type="domain" description="HTH asnC-type" evidence="4">
    <location>
        <begin position="7"/>
        <end position="70"/>
    </location>
</feature>
<dbReference type="SUPFAM" id="SSF54909">
    <property type="entry name" value="Dimeric alpha+beta barrel"/>
    <property type="match status" value="1"/>
</dbReference>
<dbReference type="PROSITE" id="PS50956">
    <property type="entry name" value="HTH_ASNC_2"/>
    <property type="match status" value="1"/>
</dbReference>
<dbReference type="InterPro" id="IPR019887">
    <property type="entry name" value="Tscrpt_reg_AsnC/Lrp_C"/>
</dbReference>
<comment type="caution">
    <text evidence="5">The sequence shown here is derived from an EMBL/GenBank/DDBJ whole genome shotgun (WGS) entry which is preliminary data.</text>
</comment>
<sequence length="158" mass="17991">MTTDRTLDRIDRRILRALQAEGRLRNAALAQRVGLSESACLARVRNLEKAGVIQGYHARLDPFRVDIGLVLLVEVTLEGRHREERQHFERLVNDLPQIVEASHVSGETDYMLKVVVRGMADWNALKERMTREVGLARVVTHVVMDKPKVFQGYPIAPE</sequence>
<organism evidence="5 6">
    <name type="scientific">Sphingomonas olei</name>
    <dbReference type="NCBI Taxonomy" id="1886787"/>
    <lineage>
        <taxon>Bacteria</taxon>
        <taxon>Pseudomonadati</taxon>
        <taxon>Pseudomonadota</taxon>
        <taxon>Alphaproteobacteria</taxon>
        <taxon>Sphingomonadales</taxon>
        <taxon>Sphingomonadaceae</taxon>
        <taxon>Sphingomonas</taxon>
    </lineage>
</organism>
<accession>A0ABY2QH89</accession>
<keyword evidence="6" id="KW-1185">Reference proteome</keyword>
<evidence type="ECO:0000256" key="2">
    <source>
        <dbReference type="ARBA" id="ARBA00023125"/>
    </source>
</evidence>
<dbReference type="SMART" id="SM00344">
    <property type="entry name" value="HTH_ASNC"/>
    <property type="match status" value="1"/>
</dbReference>
<evidence type="ECO:0000256" key="3">
    <source>
        <dbReference type="ARBA" id="ARBA00023163"/>
    </source>
</evidence>
<proteinExistence type="predicted"/>
<dbReference type="InterPro" id="IPR036390">
    <property type="entry name" value="WH_DNA-bd_sf"/>
</dbReference>
<keyword evidence="1" id="KW-0805">Transcription regulation</keyword>
<dbReference type="InterPro" id="IPR000485">
    <property type="entry name" value="AsnC-type_HTH_dom"/>
</dbReference>
<evidence type="ECO:0000256" key="1">
    <source>
        <dbReference type="ARBA" id="ARBA00023015"/>
    </source>
</evidence>